<dbReference type="Pfam" id="PF12937">
    <property type="entry name" value="F-box-like"/>
    <property type="match status" value="1"/>
</dbReference>
<gene>
    <name evidence="2" type="ORF">PSTG_14896</name>
</gene>
<evidence type="ECO:0000259" key="1">
    <source>
        <dbReference type="PROSITE" id="PS50181"/>
    </source>
</evidence>
<dbReference type="Gene3D" id="1.20.1280.50">
    <property type="match status" value="1"/>
</dbReference>
<dbReference type="OrthoDB" id="2505334at2759"/>
<feature type="domain" description="F-box" evidence="1">
    <location>
        <begin position="1"/>
        <end position="55"/>
    </location>
</feature>
<dbReference type="Proteomes" id="UP000054564">
    <property type="component" value="Unassembled WGS sequence"/>
</dbReference>
<dbReference type="InterPro" id="IPR036047">
    <property type="entry name" value="F-box-like_dom_sf"/>
</dbReference>
<dbReference type="EMBL" id="AJIL01000192">
    <property type="protein sequence ID" value="KNE91676.1"/>
    <property type="molecule type" value="Genomic_DNA"/>
</dbReference>
<dbReference type="SUPFAM" id="SSF52047">
    <property type="entry name" value="RNI-like"/>
    <property type="match status" value="1"/>
</dbReference>
<accession>A0A0L0UXL5</accession>
<dbReference type="InterPro" id="IPR001810">
    <property type="entry name" value="F-box_dom"/>
</dbReference>
<evidence type="ECO:0000313" key="2">
    <source>
        <dbReference type="EMBL" id="KNE91676.1"/>
    </source>
</evidence>
<reference evidence="3" key="1">
    <citation type="submission" date="2014-03" db="EMBL/GenBank/DDBJ databases">
        <title>The Genome Sequence of Puccinia striiformis f. sp. tritici PST-78.</title>
        <authorList>
            <consortium name="The Broad Institute Genome Sequencing Platform"/>
            <person name="Cuomo C."/>
            <person name="Hulbert S."/>
            <person name="Chen X."/>
            <person name="Walker B."/>
            <person name="Young S.K."/>
            <person name="Zeng Q."/>
            <person name="Gargeya S."/>
            <person name="Fitzgerald M."/>
            <person name="Haas B."/>
            <person name="Abouelleil A."/>
            <person name="Alvarado L."/>
            <person name="Arachchi H.M."/>
            <person name="Berlin A.M."/>
            <person name="Chapman S.B."/>
            <person name="Goldberg J."/>
            <person name="Griggs A."/>
            <person name="Gujja S."/>
            <person name="Hansen M."/>
            <person name="Howarth C."/>
            <person name="Imamovic A."/>
            <person name="Larimer J."/>
            <person name="McCowan C."/>
            <person name="Montmayeur A."/>
            <person name="Murphy C."/>
            <person name="Neiman D."/>
            <person name="Pearson M."/>
            <person name="Priest M."/>
            <person name="Roberts A."/>
            <person name="Saif S."/>
            <person name="Shea T."/>
            <person name="Sisk P."/>
            <person name="Sykes S."/>
            <person name="Wortman J."/>
            <person name="Nusbaum C."/>
            <person name="Birren B."/>
        </authorList>
    </citation>
    <scope>NUCLEOTIDE SEQUENCE [LARGE SCALE GENOMIC DNA]</scope>
    <source>
        <strain evidence="3">race PST-78</strain>
    </source>
</reference>
<keyword evidence="3" id="KW-1185">Reference proteome</keyword>
<comment type="caution">
    <text evidence="2">The sequence shown here is derived from an EMBL/GenBank/DDBJ whole genome shotgun (WGS) entry which is preliminary data.</text>
</comment>
<protein>
    <recommendedName>
        <fullName evidence="1">F-box domain-containing protein</fullName>
    </recommendedName>
</protein>
<organism evidence="2 3">
    <name type="scientific">Puccinia striiformis f. sp. tritici PST-78</name>
    <dbReference type="NCBI Taxonomy" id="1165861"/>
    <lineage>
        <taxon>Eukaryota</taxon>
        <taxon>Fungi</taxon>
        <taxon>Dikarya</taxon>
        <taxon>Basidiomycota</taxon>
        <taxon>Pucciniomycotina</taxon>
        <taxon>Pucciniomycetes</taxon>
        <taxon>Pucciniales</taxon>
        <taxon>Pucciniaceae</taxon>
        <taxon>Puccinia</taxon>
    </lineage>
</organism>
<proteinExistence type="predicted"/>
<dbReference type="SUPFAM" id="SSF81383">
    <property type="entry name" value="F-box domain"/>
    <property type="match status" value="1"/>
</dbReference>
<dbReference type="PROSITE" id="PS50181">
    <property type="entry name" value="FBOX"/>
    <property type="match status" value="1"/>
</dbReference>
<sequence length="383" mass="44057">MANISNLPNEVLGLILQTLISKNRWRHYDKSMGELRLVCRRWSNLLTDQHLYQTLEIESGTRAMKLITHQIPNLRLQFSNVQPKCKVLKIWELWTGGKVLITDKDMVTPPLLEALMELFYDTIIELDLEFIDNLSLPTSTIQAIGRIKNLRTLRLSYEQRKAETSCEHDPDFFCSLLSAAQGLKCLVIDIADIDHLPKILASHLGRFRLPNITHLVAEQYCSAELVLSLVVTLKSTLTVVSNFDCIDDDEEYVPHMYEILQDKLQGLHLTELFILKHIPNLKFTSLRLLSIENFDADILDSSELDMFLHSPIEILVLCGSDTHESNSTFLLDQFTRLPSLKKLVFYGVDSTFSAPEYYLKACQDHQIQCFYRDNPSLLELMKL</sequence>
<dbReference type="AlphaFoldDB" id="A0A0L0UXL5"/>
<name>A0A0L0UXL5_9BASI</name>
<evidence type="ECO:0000313" key="3">
    <source>
        <dbReference type="Proteomes" id="UP000054564"/>
    </source>
</evidence>